<evidence type="ECO:0000256" key="2">
    <source>
        <dbReference type="ARBA" id="ARBA00022603"/>
    </source>
</evidence>
<keyword evidence="6" id="KW-1185">Reference proteome</keyword>
<reference evidence="6" key="1">
    <citation type="journal article" date="2015" name="Genome Announc.">
        <title>Draft genome sequence of the fungus Penicillium brasilianum MG11.</title>
        <authorList>
            <person name="Horn F."/>
            <person name="Linde J."/>
            <person name="Mattern D.J."/>
            <person name="Walther G."/>
            <person name="Guthke R."/>
            <person name="Brakhage A.A."/>
            <person name="Valiante V."/>
        </authorList>
    </citation>
    <scope>NUCLEOTIDE SEQUENCE [LARGE SCALE GENOMIC DNA]</scope>
    <source>
        <strain evidence="6">MG11</strain>
    </source>
</reference>
<dbReference type="NCBIfam" id="TIGR03439">
    <property type="entry name" value="methyl_EasF"/>
    <property type="match status" value="1"/>
</dbReference>
<dbReference type="Gene3D" id="3.40.50.150">
    <property type="entry name" value="Vaccinia Virus protein VP39"/>
    <property type="match status" value="1"/>
</dbReference>
<keyword evidence="2" id="KW-0489">Methyltransferase</keyword>
<evidence type="ECO:0000256" key="1">
    <source>
        <dbReference type="ARBA" id="ARBA00008361"/>
    </source>
</evidence>
<evidence type="ECO:0000259" key="4">
    <source>
        <dbReference type="Pfam" id="PF10017"/>
    </source>
</evidence>
<gene>
    <name evidence="5" type="ORF">PMG11_09199</name>
</gene>
<accession>A0A0F7TYY2</accession>
<dbReference type="InterPro" id="IPR017805">
    <property type="entry name" value="SAM_MeTrfase_EasF-type_put"/>
</dbReference>
<dbReference type="STRING" id="104259.A0A0F7TYY2"/>
<dbReference type="AlphaFoldDB" id="A0A0F7TYY2"/>
<dbReference type="PIRSF" id="PIRSF018005">
    <property type="entry name" value="UCP018005"/>
    <property type="match status" value="1"/>
</dbReference>
<organism evidence="5 6">
    <name type="scientific">Penicillium brasilianum</name>
    <dbReference type="NCBI Taxonomy" id="104259"/>
    <lineage>
        <taxon>Eukaryota</taxon>
        <taxon>Fungi</taxon>
        <taxon>Dikarya</taxon>
        <taxon>Ascomycota</taxon>
        <taxon>Pezizomycotina</taxon>
        <taxon>Eurotiomycetes</taxon>
        <taxon>Eurotiomycetidae</taxon>
        <taxon>Eurotiales</taxon>
        <taxon>Aspergillaceae</taxon>
        <taxon>Penicillium</taxon>
    </lineage>
</organism>
<sequence>MVPVTQSNTMAPILPEPISVLQDIRTSYDSVDLKSCVIAGLTSEPKSMPDLLLWDEQGMRNFNSWIQHQDYYPRSSELEIIHKYQDEIAQSLPSTLVLVELGCGSLYKTKSILSALACANRTVHYYALDVSEGALSDSLEELQTEFADRPAIKISGLLGTYEDCVKWLTDGASPCGLPSSTVCFLWLGNSVTNLGLSDASALISKFRNVCIGLDLQCSFLLTADCCTSDERLMKAYEPINGPSHTFMHHGLKTANEVLGWNVFDEKIWRCTVERDLDQNELIFRYRPAVNVSLDIGSTVVHVQKNEGIQITRSGKWSEKQMGWIADRSGFRIEHIWRDLKRNYCLYFLL</sequence>
<dbReference type="InterPro" id="IPR017804">
    <property type="entry name" value="MeTrfase_EgtD-like"/>
</dbReference>
<dbReference type="OrthoDB" id="659at2759"/>
<dbReference type="Proteomes" id="UP000042958">
    <property type="component" value="Unassembled WGS sequence"/>
</dbReference>
<dbReference type="EMBL" id="CDHK01000009">
    <property type="protein sequence ID" value="CEJ60630.1"/>
    <property type="molecule type" value="Genomic_DNA"/>
</dbReference>
<evidence type="ECO:0000256" key="3">
    <source>
        <dbReference type="ARBA" id="ARBA00022679"/>
    </source>
</evidence>
<proteinExistence type="inferred from homology"/>
<evidence type="ECO:0000313" key="6">
    <source>
        <dbReference type="Proteomes" id="UP000042958"/>
    </source>
</evidence>
<evidence type="ECO:0000313" key="5">
    <source>
        <dbReference type="EMBL" id="CEJ60630.1"/>
    </source>
</evidence>
<dbReference type="PANTHER" id="PTHR43397:SF2">
    <property type="entry name" value="HISTIDINE-SPECIFIC METHYLTRANSFERASE SAM-DEPENDENT DOMAIN-CONTAINING PROTEIN"/>
    <property type="match status" value="1"/>
</dbReference>
<comment type="similarity">
    <text evidence="1">Belongs to the methyltransferase superfamily.</text>
</comment>
<dbReference type="PANTHER" id="PTHR43397">
    <property type="entry name" value="ERGOTHIONEINE BIOSYNTHESIS PROTEIN 1"/>
    <property type="match status" value="1"/>
</dbReference>
<dbReference type="InterPro" id="IPR019257">
    <property type="entry name" value="MeTrfase_dom"/>
</dbReference>
<dbReference type="InterPro" id="IPR029063">
    <property type="entry name" value="SAM-dependent_MTases_sf"/>
</dbReference>
<keyword evidence="3" id="KW-0808">Transferase</keyword>
<feature type="domain" description="Histidine-specific methyltransferase SAM-dependent" evidence="4">
    <location>
        <begin position="34"/>
        <end position="348"/>
    </location>
</feature>
<dbReference type="Pfam" id="PF10017">
    <property type="entry name" value="Methyltransf_33"/>
    <property type="match status" value="1"/>
</dbReference>
<name>A0A0F7TYY2_PENBI</name>
<dbReference type="GO" id="GO:0032259">
    <property type="term" value="P:methylation"/>
    <property type="evidence" value="ECO:0007669"/>
    <property type="project" value="UniProtKB-KW"/>
</dbReference>
<protein>
    <recommendedName>
        <fullName evidence="4">Histidine-specific methyltransferase SAM-dependent domain-containing protein</fullName>
    </recommendedName>
</protein>
<dbReference type="GO" id="GO:0008168">
    <property type="term" value="F:methyltransferase activity"/>
    <property type="evidence" value="ECO:0007669"/>
    <property type="project" value="UniProtKB-KW"/>
</dbReference>
<dbReference type="InterPro" id="IPR051128">
    <property type="entry name" value="EgtD_Methyltrsf_superfamily"/>
</dbReference>